<dbReference type="PROSITE" id="PS51841">
    <property type="entry name" value="LTD"/>
    <property type="match status" value="1"/>
</dbReference>
<accession>A0A6L6IYZ7</accession>
<name>A0A6L6IYZ7_9RHOB</name>
<dbReference type="Proteomes" id="UP000478740">
    <property type="component" value="Unassembled WGS sequence"/>
</dbReference>
<sequence length="404" mass="42313">MADALRGGLIINEIHPQPVVSGGGGYDTDQNGSVAATDEFVEFHNISDSAIDMSGLQLWDPGVGNWFTFPQGSVLPAGGFAILVTNIGSGGSLPQADLAFSAGRPGALMNNLGDNIILHDPVAGEFTVTGYGDWPLVDPQNPVNAPAPVPGLATFPTGSVQIGEGEHFGPLIPGQSIQRIPNGGDVFDNATPPTPGAANLCFVSGAMIRTPDGPRRVETLTVGDKVCTASGGVATLRWVGLRRMEADALQQMPQLWPIAFEADALGPGLPGERLLLSPHHRVLVSGPIARRMFGTNEVLVAAKEFLELSGVSRELPAGTFFYVHLMTDSHDIVLANGVAAETLYLGKVTRDSLPPASLVEILAIFPDLAAAGDPPSARVFAGGRSGRHLIRRHQQNGKALQQVS</sequence>
<protein>
    <recommendedName>
        <fullName evidence="1">LTD domain-containing protein</fullName>
    </recommendedName>
</protein>
<dbReference type="InterPro" id="IPR028992">
    <property type="entry name" value="Hedgehog/Intein_dom"/>
</dbReference>
<dbReference type="RefSeq" id="WP_155044181.1">
    <property type="nucleotide sequence ID" value="NZ_WMIH01000006.1"/>
</dbReference>
<dbReference type="AlphaFoldDB" id="A0A6L6IYZ7"/>
<reference evidence="2 3" key="1">
    <citation type="submission" date="2019-11" db="EMBL/GenBank/DDBJ databases">
        <authorList>
            <person name="Dong K."/>
        </authorList>
    </citation>
    <scope>NUCLEOTIDE SEQUENCE [LARGE SCALE GENOMIC DNA]</scope>
    <source>
        <strain evidence="2 3">DK608</strain>
    </source>
</reference>
<evidence type="ECO:0000313" key="3">
    <source>
        <dbReference type="Proteomes" id="UP000478740"/>
    </source>
</evidence>
<organism evidence="2 3">
    <name type="scientific">Paracoccus shanxieyensis</name>
    <dbReference type="NCBI Taxonomy" id="2675752"/>
    <lineage>
        <taxon>Bacteria</taxon>
        <taxon>Pseudomonadati</taxon>
        <taxon>Pseudomonadota</taxon>
        <taxon>Alphaproteobacteria</taxon>
        <taxon>Rhodobacterales</taxon>
        <taxon>Paracoccaceae</taxon>
        <taxon>Paracoccus</taxon>
    </lineage>
</organism>
<dbReference type="InterPro" id="IPR036844">
    <property type="entry name" value="Hint_dom_sf"/>
</dbReference>
<dbReference type="InterPro" id="IPR001322">
    <property type="entry name" value="Lamin_tail_dom"/>
</dbReference>
<evidence type="ECO:0000313" key="2">
    <source>
        <dbReference type="EMBL" id="MTH64320.1"/>
    </source>
</evidence>
<gene>
    <name evidence="2" type="ORF">GL284_08550</name>
</gene>
<dbReference type="SUPFAM" id="SSF74853">
    <property type="entry name" value="Lamin A/C globular tail domain"/>
    <property type="match status" value="1"/>
</dbReference>
<dbReference type="Pfam" id="PF00932">
    <property type="entry name" value="LTD"/>
    <property type="match status" value="1"/>
</dbReference>
<feature type="domain" description="LTD" evidence="1">
    <location>
        <begin position="1"/>
        <end position="133"/>
    </location>
</feature>
<dbReference type="EMBL" id="WMII01000006">
    <property type="protein sequence ID" value="MTH64320.1"/>
    <property type="molecule type" value="Genomic_DNA"/>
</dbReference>
<keyword evidence="3" id="KW-1185">Reference proteome</keyword>
<dbReference type="InterPro" id="IPR036415">
    <property type="entry name" value="Lamin_tail_dom_sf"/>
</dbReference>
<comment type="caution">
    <text evidence="2">The sequence shown here is derived from an EMBL/GenBank/DDBJ whole genome shotgun (WGS) entry which is preliminary data.</text>
</comment>
<dbReference type="Gene3D" id="2.60.40.1260">
    <property type="entry name" value="Lamin Tail domain"/>
    <property type="match status" value="1"/>
</dbReference>
<proteinExistence type="predicted"/>
<evidence type="ECO:0000259" key="1">
    <source>
        <dbReference type="PROSITE" id="PS51841"/>
    </source>
</evidence>
<dbReference type="Pfam" id="PF13403">
    <property type="entry name" value="Hint_2"/>
    <property type="match status" value="1"/>
</dbReference>
<dbReference type="SUPFAM" id="SSF51294">
    <property type="entry name" value="Hedgehog/intein (Hint) domain"/>
    <property type="match status" value="1"/>
</dbReference>